<proteinExistence type="predicted"/>
<reference evidence="2 3" key="1">
    <citation type="submission" date="2020-01" db="EMBL/GenBank/DDBJ databases">
        <title>Kibdelosporangium persica a novel Actinomycetes from a hot desert in Iran.</title>
        <authorList>
            <person name="Safaei N."/>
            <person name="Zaburannyi N."/>
            <person name="Mueller R."/>
            <person name="Wink J."/>
        </authorList>
    </citation>
    <scope>NUCLEOTIDE SEQUENCE [LARGE SCALE GENOMIC DNA]</scope>
    <source>
        <strain evidence="2 3">4NS15</strain>
    </source>
</reference>
<comment type="caution">
    <text evidence="2">The sequence shown here is derived from an EMBL/GenBank/DDBJ whole genome shotgun (WGS) entry which is preliminary data.</text>
</comment>
<evidence type="ECO:0008006" key="4">
    <source>
        <dbReference type="Google" id="ProtNLM"/>
    </source>
</evidence>
<keyword evidence="3" id="KW-1185">Reference proteome</keyword>
<dbReference type="EMBL" id="JAAATY010000012">
    <property type="protein sequence ID" value="NRN66989.1"/>
    <property type="molecule type" value="Genomic_DNA"/>
</dbReference>
<gene>
    <name evidence="2" type="ORF">GC106_42220</name>
</gene>
<evidence type="ECO:0000313" key="3">
    <source>
        <dbReference type="Proteomes" id="UP000763557"/>
    </source>
</evidence>
<keyword evidence="1" id="KW-0732">Signal</keyword>
<protein>
    <recommendedName>
        <fullName evidence="4">Lipoprotein</fullName>
    </recommendedName>
</protein>
<feature type="chain" id="PRO_5045579184" description="Lipoprotein" evidence="1">
    <location>
        <begin position="28"/>
        <end position="130"/>
    </location>
</feature>
<evidence type="ECO:0000313" key="2">
    <source>
        <dbReference type="EMBL" id="NRN66989.1"/>
    </source>
</evidence>
<organism evidence="2 3">
    <name type="scientific">Kibdelosporangium persicum</name>
    <dbReference type="NCBI Taxonomy" id="2698649"/>
    <lineage>
        <taxon>Bacteria</taxon>
        <taxon>Bacillati</taxon>
        <taxon>Actinomycetota</taxon>
        <taxon>Actinomycetes</taxon>
        <taxon>Pseudonocardiales</taxon>
        <taxon>Pseudonocardiaceae</taxon>
        <taxon>Kibdelosporangium</taxon>
    </lineage>
</organism>
<accession>A0ABX2F764</accession>
<sequence>MRKFPVCVVAAVLAVGGCGGSSGTAPASDAAGKFVTALAVNDSVTACSLLAPQAVRRIVVLRPEGCPQALPTLGLPTDRPDAVEVWSDTAQIRTKGDTLFLREFPEGWRIVGAGCVPHGEEPYECKVDGT</sequence>
<dbReference type="PROSITE" id="PS51257">
    <property type="entry name" value="PROKAR_LIPOPROTEIN"/>
    <property type="match status" value="1"/>
</dbReference>
<dbReference type="Proteomes" id="UP000763557">
    <property type="component" value="Unassembled WGS sequence"/>
</dbReference>
<name>A0ABX2F764_9PSEU</name>
<dbReference type="RefSeq" id="WP_173133981.1">
    <property type="nucleotide sequence ID" value="NZ_CBCSGW010000001.1"/>
</dbReference>
<feature type="signal peptide" evidence="1">
    <location>
        <begin position="1"/>
        <end position="27"/>
    </location>
</feature>
<evidence type="ECO:0000256" key="1">
    <source>
        <dbReference type="SAM" id="SignalP"/>
    </source>
</evidence>